<evidence type="ECO:0000256" key="1">
    <source>
        <dbReference type="SAM" id="MobiDB-lite"/>
    </source>
</evidence>
<dbReference type="RefSeq" id="WP_156529119.1">
    <property type="nucleotide sequence ID" value="NZ_FCOK02000085.1"/>
</dbReference>
<feature type="compositionally biased region" description="Polar residues" evidence="1">
    <location>
        <begin position="100"/>
        <end position="112"/>
    </location>
</feature>
<gene>
    <name evidence="2" type="ORF">AWB69_07790</name>
</gene>
<dbReference type="Proteomes" id="UP000054683">
    <property type="component" value="Unassembled WGS sequence"/>
</dbReference>
<proteinExistence type="predicted"/>
<reference evidence="2 3" key="1">
    <citation type="submission" date="2016-01" db="EMBL/GenBank/DDBJ databases">
        <authorList>
            <person name="Oliw E.H."/>
        </authorList>
    </citation>
    <scope>NUCLEOTIDE SEQUENCE [LARGE SCALE GENOMIC DNA]</scope>
    <source>
        <strain evidence="2">LMG 27134</strain>
    </source>
</reference>
<organism evidence="2 3">
    <name type="scientific">Caballeronia udeis</name>
    <dbReference type="NCBI Taxonomy" id="1232866"/>
    <lineage>
        <taxon>Bacteria</taxon>
        <taxon>Pseudomonadati</taxon>
        <taxon>Pseudomonadota</taxon>
        <taxon>Betaproteobacteria</taxon>
        <taxon>Burkholderiales</taxon>
        <taxon>Burkholderiaceae</taxon>
        <taxon>Caballeronia</taxon>
    </lineage>
</organism>
<evidence type="ECO:0000313" key="2">
    <source>
        <dbReference type="EMBL" id="SAL67572.1"/>
    </source>
</evidence>
<dbReference type="AlphaFoldDB" id="A0A158JFD1"/>
<dbReference type="EMBL" id="FCOK02000085">
    <property type="protein sequence ID" value="SAL67572.1"/>
    <property type="molecule type" value="Genomic_DNA"/>
</dbReference>
<protein>
    <submittedName>
        <fullName evidence="2">Uncharacterized protein</fullName>
    </submittedName>
</protein>
<evidence type="ECO:0000313" key="3">
    <source>
        <dbReference type="Proteomes" id="UP000054683"/>
    </source>
</evidence>
<feature type="region of interest" description="Disordered" evidence="1">
    <location>
        <begin position="92"/>
        <end position="127"/>
    </location>
</feature>
<dbReference type="OrthoDB" id="9948029at2"/>
<name>A0A158JFD1_9BURK</name>
<accession>A0A158JFD1</accession>
<sequence>MTKPFGVPGEWLREVIAYLEDSVEKVGPTESQGSINARKLLYCAPPPAVDGESQATFVAHAMIRWFRENNATLGADDQITIDAALERFLGAPARPGQLHPSGTVSFAPSPSAATIGAPPNDGTTHDR</sequence>